<proteinExistence type="predicted"/>
<organism evidence="3 4">
    <name type="scientific">Prauserella sediminis</name>
    <dbReference type="NCBI Taxonomy" id="577680"/>
    <lineage>
        <taxon>Bacteria</taxon>
        <taxon>Bacillati</taxon>
        <taxon>Actinomycetota</taxon>
        <taxon>Actinomycetes</taxon>
        <taxon>Pseudonocardiales</taxon>
        <taxon>Pseudonocardiaceae</taxon>
        <taxon>Prauserella</taxon>
        <taxon>Prauserella salsuginis group</taxon>
    </lineage>
</organism>
<name>A0A839XMN7_9PSEU</name>
<protein>
    <recommendedName>
        <fullName evidence="2">HTH LytTR-type domain-containing protein</fullName>
    </recommendedName>
</protein>
<sequence length="83" mass="9145">MDLPAVKASPDHLASGNRAADSGGFLAAHRQYVVNLSRIHDIEHRINGELRLVMDDEANGRHSASDDTAQRTTQRSGRHSETR</sequence>
<evidence type="ECO:0000313" key="3">
    <source>
        <dbReference type="EMBL" id="MBB3663897.1"/>
    </source>
</evidence>
<feature type="region of interest" description="Disordered" evidence="1">
    <location>
        <begin position="57"/>
        <end position="83"/>
    </location>
</feature>
<comment type="caution">
    <text evidence="3">The sequence shown here is derived from an EMBL/GenBank/DDBJ whole genome shotgun (WGS) entry which is preliminary data.</text>
</comment>
<dbReference type="GO" id="GO:0003677">
    <property type="term" value="F:DNA binding"/>
    <property type="evidence" value="ECO:0007669"/>
    <property type="project" value="InterPro"/>
</dbReference>
<dbReference type="Proteomes" id="UP000564573">
    <property type="component" value="Unassembled WGS sequence"/>
</dbReference>
<feature type="compositionally biased region" description="Basic and acidic residues" evidence="1">
    <location>
        <begin position="57"/>
        <end position="69"/>
    </location>
</feature>
<evidence type="ECO:0000259" key="2">
    <source>
        <dbReference type="Pfam" id="PF04397"/>
    </source>
</evidence>
<accession>A0A839XMN7</accession>
<feature type="domain" description="HTH LytTR-type" evidence="2">
    <location>
        <begin position="21"/>
        <end position="58"/>
    </location>
</feature>
<dbReference type="EMBL" id="JACIBS010000001">
    <property type="protein sequence ID" value="MBB3663897.1"/>
    <property type="molecule type" value="Genomic_DNA"/>
</dbReference>
<reference evidence="3 4" key="1">
    <citation type="submission" date="2020-08" db="EMBL/GenBank/DDBJ databases">
        <title>Sequencing the genomes of 1000 actinobacteria strains.</title>
        <authorList>
            <person name="Klenk H.-P."/>
        </authorList>
    </citation>
    <scope>NUCLEOTIDE SEQUENCE [LARGE SCALE GENOMIC DNA]</scope>
    <source>
        <strain evidence="3 4">DSM 45267</strain>
    </source>
</reference>
<dbReference type="RefSeq" id="WP_323985232.1">
    <property type="nucleotide sequence ID" value="NZ_JACIBS010000001.1"/>
</dbReference>
<keyword evidence="4" id="KW-1185">Reference proteome</keyword>
<gene>
    <name evidence="3" type="ORF">FB384_002801</name>
</gene>
<dbReference type="Pfam" id="PF04397">
    <property type="entry name" value="LytTR"/>
    <property type="match status" value="1"/>
</dbReference>
<dbReference type="InterPro" id="IPR007492">
    <property type="entry name" value="LytTR_DNA-bd_dom"/>
</dbReference>
<dbReference type="AlphaFoldDB" id="A0A839XMN7"/>
<evidence type="ECO:0000313" key="4">
    <source>
        <dbReference type="Proteomes" id="UP000564573"/>
    </source>
</evidence>
<feature type="region of interest" description="Disordered" evidence="1">
    <location>
        <begin position="1"/>
        <end position="20"/>
    </location>
</feature>
<evidence type="ECO:0000256" key="1">
    <source>
        <dbReference type="SAM" id="MobiDB-lite"/>
    </source>
</evidence>